<proteinExistence type="predicted"/>
<accession>A0A399NXT7</accession>
<dbReference type="GO" id="GO:0003677">
    <property type="term" value="F:DNA binding"/>
    <property type="evidence" value="ECO:0007669"/>
    <property type="project" value="InterPro"/>
</dbReference>
<dbReference type="SUPFAM" id="SSF47413">
    <property type="entry name" value="lambda repressor-like DNA-binding domains"/>
    <property type="match status" value="1"/>
</dbReference>
<organism evidence="1 2">
    <name type="scientific">Clavibacter michiganensis</name>
    <dbReference type="NCBI Taxonomy" id="28447"/>
    <lineage>
        <taxon>Bacteria</taxon>
        <taxon>Bacillati</taxon>
        <taxon>Actinomycetota</taxon>
        <taxon>Actinomycetes</taxon>
        <taxon>Micrococcales</taxon>
        <taxon>Microbacteriaceae</taxon>
        <taxon>Clavibacter</taxon>
    </lineage>
</organism>
<comment type="caution">
    <text evidence="1">The sequence shown here is derived from an EMBL/GenBank/DDBJ whole genome shotgun (WGS) entry which is preliminary data.</text>
</comment>
<dbReference type="EMBL" id="QWEC01000003">
    <property type="protein sequence ID" value="RII98985.1"/>
    <property type="molecule type" value="Genomic_DNA"/>
</dbReference>
<sequence>MTSKLRIKPGLLKRLRELRDLPSEEHQARLMGVDRTTLRRINAGAAPSSAFMASLCSAFDLGLGEAFEIIADEPLGGSAPPHRAVVAV</sequence>
<evidence type="ECO:0000313" key="2">
    <source>
        <dbReference type="Proteomes" id="UP000266298"/>
    </source>
</evidence>
<reference evidence="1 2" key="1">
    <citation type="submission" date="2018-08" db="EMBL/GenBank/DDBJ databases">
        <title>Genome Sequence of Clavibacter michiganensis Subspecies type strains, and the Atypical Peach-Colored Strains Isolated from Tomato.</title>
        <authorList>
            <person name="Osdaghi E."/>
            <person name="Portier P."/>
            <person name="Briand M."/>
            <person name="Jacques M.-A."/>
        </authorList>
    </citation>
    <scope>NUCLEOTIDE SEQUENCE [LARGE SCALE GENOMIC DNA]</scope>
    <source>
        <strain evidence="1 2">CFBP 7493</strain>
    </source>
</reference>
<name>A0A399NXT7_9MICO</name>
<dbReference type="InterPro" id="IPR010982">
    <property type="entry name" value="Lambda_DNA-bd_dom_sf"/>
</dbReference>
<dbReference type="AlphaFoldDB" id="A0A399NXT7"/>
<dbReference type="Gene3D" id="1.10.260.40">
    <property type="entry name" value="lambda repressor-like DNA-binding domains"/>
    <property type="match status" value="1"/>
</dbReference>
<evidence type="ECO:0000313" key="1">
    <source>
        <dbReference type="EMBL" id="RII98985.1"/>
    </source>
</evidence>
<dbReference type="Proteomes" id="UP000266298">
    <property type="component" value="Unassembled WGS sequence"/>
</dbReference>
<gene>
    <name evidence="1" type="ORF">DZF96_00615</name>
</gene>
<dbReference type="RefSeq" id="WP_051629336.1">
    <property type="nucleotide sequence ID" value="NZ_QWEC01000003.1"/>
</dbReference>
<protein>
    <submittedName>
        <fullName evidence="1">XRE family transcriptional regulator</fullName>
    </submittedName>
</protein>